<dbReference type="GO" id="GO:0008914">
    <property type="term" value="F:leucyl-tRNA--protein transferase activity"/>
    <property type="evidence" value="ECO:0007669"/>
    <property type="project" value="UniProtKB-UniRule"/>
</dbReference>
<dbReference type="EC" id="2.3.2.6" evidence="4"/>
<dbReference type="InterPro" id="IPR042203">
    <property type="entry name" value="Leu/Phe-tRNA_Trfase_C"/>
</dbReference>
<keyword evidence="3 4" id="KW-0012">Acyltransferase</keyword>
<dbReference type="Proteomes" id="UP000586722">
    <property type="component" value="Unassembled WGS sequence"/>
</dbReference>
<evidence type="ECO:0000313" key="5">
    <source>
        <dbReference type="EMBL" id="NBN78031.1"/>
    </source>
</evidence>
<reference evidence="6" key="1">
    <citation type="submission" date="2020-01" db="EMBL/GenBank/DDBJ databases">
        <authorList>
            <person name="Fang Y."/>
            <person name="Sun R."/>
            <person name="Nie L."/>
            <person name="He J."/>
            <person name="Hao L."/>
            <person name="Wang L."/>
            <person name="Su S."/>
            <person name="Lv E."/>
            <person name="Zhang Z."/>
            <person name="Xie R."/>
            <person name="Liu H."/>
        </authorList>
    </citation>
    <scope>NUCLEOTIDE SEQUENCE [LARGE SCALE GENOMIC DNA]</scope>
    <source>
        <strain evidence="6">XCT-53</strain>
    </source>
</reference>
<dbReference type="HAMAP" id="MF_00688">
    <property type="entry name" value="Leu_Phe_trans"/>
    <property type="match status" value="1"/>
</dbReference>
<dbReference type="GO" id="GO:0030163">
    <property type="term" value="P:protein catabolic process"/>
    <property type="evidence" value="ECO:0007669"/>
    <property type="project" value="UniProtKB-UniRule"/>
</dbReference>
<evidence type="ECO:0000256" key="1">
    <source>
        <dbReference type="ARBA" id="ARBA00022490"/>
    </source>
</evidence>
<dbReference type="PANTHER" id="PTHR30098">
    <property type="entry name" value="LEUCYL/PHENYLALANYL-TRNA--PROTEIN TRANSFERASE"/>
    <property type="match status" value="1"/>
</dbReference>
<comment type="caution">
    <text evidence="5">The sequence shown here is derived from an EMBL/GenBank/DDBJ whole genome shotgun (WGS) entry which is preliminary data.</text>
</comment>
<comment type="function">
    <text evidence="4">Functions in the N-end rule pathway of protein degradation where it conjugates Leu, Phe and, less efficiently, Met from aminoacyl-tRNAs to the N-termini of proteins containing an N-terminal arginine or lysine.</text>
</comment>
<dbReference type="NCBIfam" id="TIGR00667">
    <property type="entry name" value="aat"/>
    <property type="match status" value="1"/>
</dbReference>
<dbReference type="SUPFAM" id="SSF55729">
    <property type="entry name" value="Acyl-CoA N-acyltransferases (Nat)"/>
    <property type="match status" value="1"/>
</dbReference>
<proteinExistence type="inferred from homology"/>
<dbReference type="RefSeq" id="WP_161708217.1">
    <property type="nucleotide sequence ID" value="NZ_JAABLQ010000001.1"/>
</dbReference>
<dbReference type="GO" id="GO:0005737">
    <property type="term" value="C:cytoplasm"/>
    <property type="evidence" value="ECO:0007669"/>
    <property type="project" value="UniProtKB-SubCell"/>
</dbReference>
<evidence type="ECO:0000256" key="3">
    <source>
        <dbReference type="ARBA" id="ARBA00023315"/>
    </source>
</evidence>
<sequence>MAKRRNDNGSLPEITPHLVLRAYACGIFPMAESADDPDLFWVEPERRGILPLETFHVPRRLARTVRSDVYEIRIDSDFQGVIDGCAAPAPGRSNTWINSEIRRLYSALFDMGYCHSVEAWHEGVLVGGLYGLSLGGAFFGESMFARARDASKICLTHLVARLKAGGYSLLDTQFTTEHLARFGTIEIPKDIYAVRLATAMTQEANFHTLPPAVSGAMVMDILERRAAAPGTT</sequence>
<accession>A0A7X5J910</accession>
<dbReference type="Pfam" id="PF03588">
    <property type="entry name" value="Leu_Phe_trans"/>
    <property type="match status" value="1"/>
</dbReference>
<evidence type="ECO:0000256" key="4">
    <source>
        <dbReference type="HAMAP-Rule" id="MF_00688"/>
    </source>
</evidence>
<dbReference type="InterPro" id="IPR016181">
    <property type="entry name" value="Acyl_CoA_acyltransferase"/>
</dbReference>
<dbReference type="AlphaFoldDB" id="A0A7X5J910"/>
<name>A0A7X5J910_9HYPH</name>
<dbReference type="EMBL" id="JAABLQ010000001">
    <property type="protein sequence ID" value="NBN78031.1"/>
    <property type="molecule type" value="Genomic_DNA"/>
</dbReference>
<evidence type="ECO:0000256" key="2">
    <source>
        <dbReference type="ARBA" id="ARBA00022679"/>
    </source>
</evidence>
<keyword evidence="6" id="KW-1185">Reference proteome</keyword>
<comment type="similarity">
    <text evidence="4">Belongs to the L/F-transferase family.</text>
</comment>
<keyword evidence="1 4" id="KW-0963">Cytoplasm</keyword>
<protein>
    <recommendedName>
        <fullName evidence="4">Leucyl/phenylalanyl-tRNA--protein transferase</fullName>
        <ecNumber evidence="4">2.3.2.6</ecNumber>
    </recommendedName>
    <alternativeName>
        <fullName evidence="4">L/F-transferase</fullName>
    </alternativeName>
    <alternativeName>
        <fullName evidence="4">Leucyltransferase</fullName>
    </alternativeName>
    <alternativeName>
        <fullName evidence="4">Phenyalanyltransferase</fullName>
    </alternativeName>
</protein>
<evidence type="ECO:0000313" key="6">
    <source>
        <dbReference type="Proteomes" id="UP000586722"/>
    </source>
</evidence>
<keyword evidence="2 4" id="KW-0808">Transferase</keyword>
<comment type="catalytic activity">
    <reaction evidence="4">
        <text>L-phenylalanyl-tRNA(Phe) + an N-terminal L-alpha-aminoacyl-[protein] = an N-terminal L-phenylalanyl-L-alpha-aminoacyl-[protein] + tRNA(Phe)</text>
        <dbReference type="Rhea" id="RHEA:43632"/>
        <dbReference type="Rhea" id="RHEA-COMP:9668"/>
        <dbReference type="Rhea" id="RHEA-COMP:9699"/>
        <dbReference type="Rhea" id="RHEA-COMP:10636"/>
        <dbReference type="Rhea" id="RHEA-COMP:10637"/>
        <dbReference type="ChEBI" id="CHEBI:78442"/>
        <dbReference type="ChEBI" id="CHEBI:78531"/>
        <dbReference type="ChEBI" id="CHEBI:78597"/>
        <dbReference type="ChEBI" id="CHEBI:83561"/>
        <dbReference type="EC" id="2.3.2.6"/>
    </reaction>
</comment>
<comment type="subcellular location">
    <subcellularLocation>
        <location evidence="4">Cytoplasm</location>
    </subcellularLocation>
</comment>
<dbReference type="PANTHER" id="PTHR30098:SF2">
    <property type="entry name" value="LEUCYL_PHENYLALANYL-TRNA--PROTEIN TRANSFERASE"/>
    <property type="match status" value="1"/>
</dbReference>
<comment type="catalytic activity">
    <reaction evidence="4">
        <text>N-terminal L-lysyl-[protein] + L-leucyl-tRNA(Leu) = N-terminal L-leucyl-L-lysyl-[protein] + tRNA(Leu) + H(+)</text>
        <dbReference type="Rhea" id="RHEA:12340"/>
        <dbReference type="Rhea" id="RHEA-COMP:9613"/>
        <dbReference type="Rhea" id="RHEA-COMP:9622"/>
        <dbReference type="Rhea" id="RHEA-COMP:12670"/>
        <dbReference type="Rhea" id="RHEA-COMP:12671"/>
        <dbReference type="ChEBI" id="CHEBI:15378"/>
        <dbReference type="ChEBI" id="CHEBI:65249"/>
        <dbReference type="ChEBI" id="CHEBI:78442"/>
        <dbReference type="ChEBI" id="CHEBI:78494"/>
        <dbReference type="ChEBI" id="CHEBI:133043"/>
        <dbReference type="EC" id="2.3.2.6"/>
    </reaction>
</comment>
<gene>
    <name evidence="4" type="primary">aat</name>
    <name evidence="5" type="ORF">GWI72_07095</name>
</gene>
<dbReference type="InterPro" id="IPR004616">
    <property type="entry name" value="Leu/Phe-tRNA_Trfase"/>
</dbReference>
<dbReference type="Gene3D" id="3.40.630.70">
    <property type="entry name" value="Leucyl/phenylalanyl-tRNA-protein transferase, C-terminal domain"/>
    <property type="match status" value="1"/>
</dbReference>
<comment type="catalytic activity">
    <reaction evidence="4">
        <text>N-terminal L-arginyl-[protein] + L-leucyl-tRNA(Leu) = N-terminal L-leucyl-L-arginyl-[protein] + tRNA(Leu) + H(+)</text>
        <dbReference type="Rhea" id="RHEA:50416"/>
        <dbReference type="Rhea" id="RHEA-COMP:9613"/>
        <dbReference type="Rhea" id="RHEA-COMP:9622"/>
        <dbReference type="Rhea" id="RHEA-COMP:12672"/>
        <dbReference type="Rhea" id="RHEA-COMP:12673"/>
        <dbReference type="ChEBI" id="CHEBI:15378"/>
        <dbReference type="ChEBI" id="CHEBI:64719"/>
        <dbReference type="ChEBI" id="CHEBI:78442"/>
        <dbReference type="ChEBI" id="CHEBI:78494"/>
        <dbReference type="ChEBI" id="CHEBI:133044"/>
        <dbReference type="EC" id="2.3.2.6"/>
    </reaction>
</comment>
<organism evidence="5 6">
    <name type="scientific">Pannonibacter tanglangensis</name>
    <dbReference type="NCBI Taxonomy" id="2750084"/>
    <lineage>
        <taxon>Bacteria</taxon>
        <taxon>Pseudomonadati</taxon>
        <taxon>Pseudomonadota</taxon>
        <taxon>Alphaproteobacteria</taxon>
        <taxon>Hyphomicrobiales</taxon>
        <taxon>Stappiaceae</taxon>
        <taxon>Pannonibacter</taxon>
    </lineage>
</organism>